<evidence type="ECO:0000313" key="7">
    <source>
        <dbReference type="Proteomes" id="UP000553706"/>
    </source>
</evidence>
<keyword evidence="7" id="KW-1185">Reference proteome</keyword>
<keyword evidence="3 4" id="KW-0574">Periplasm</keyword>
<keyword evidence="2 4" id="KW-0732">Signal</keyword>
<dbReference type="PANTHER" id="PTHR36307:SF1">
    <property type="entry name" value="FLAGELLA BASAL BODY P-RING FORMATION PROTEIN FLGA"/>
    <property type="match status" value="1"/>
</dbReference>
<dbReference type="Proteomes" id="UP000553706">
    <property type="component" value="Unassembled WGS sequence"/>
</dbReference>
<feature type="chain" id="PRO_5033107647" description="Flagella basal body P-ring formation protein FlgA" evidence="4">
    <location>
        <begin position="28"/>
        <end position="230"/>
    </location>
</feature>
<evidence type="ECO:0000313" key="6">
    <source>
        <dbReference type="EMBL" id="MBB5373758.1"/>
    </source>
</evidence>
<dbReference type="RefSeq" id="WP_246344171.1">
    <property type="nucleotide sequence ID" value="NZ_JACHFJ010000009.1"/>
</dbReference>
<keyword evidence="6" id="KW-0282">Flagellum</keyword>
<dbReference type="Pfam" id="PF13144">
    <property type="entry name" value="ChapFlgA"/>
    <property type="match status" value="1"/>
</dbReference>
<dbReference type="EMBL" id="JACHFJ010000009">
    <property type="protein sequence ID" value="MBB5373758.1"/>
    <property type="molecule type" value="Genomic_DNA"/>
</dbReference>
<dbReference type="PANTHER" id="PTHR36307">
    <property type="entry name" value="FLAGELLA BASAL BODY P-RING FORMATION PROTEIN FLGA"/>
    <property type="match status" value="1"/>
</dbReference>
<dbReference type="NCBIfam" id="TIGR03170">
    <property type="entry name" value="flgA_cterm"/>
    <property type="match status" value="1"/>
</dbReference>
<dbReference type="AlphaFoldDB" id="A0A840VCZ9"/>
<dbReference type="GO" id="GO:0044780">
    <property type="term" value="P:bacterial-type flagellum assembly"/>
    <property type="evidence" value="ECO:0007669"/>
    <property type="project" value="InterPro"/>
</dbReference>
<reference evidence="6 7" key="1">
    <citation type="submission" date="2020-08" db="EMBL/GenBank/DDBJ databases">
        <title>Genomic Encyclopedia of Type Strains, Phase IV (KMG-IV): sequencing the most valuable type-strain genomes for metagenomic binning, comparative biology and taxonomic classification.</title>
        <authorList>
            <person name="Goeker M."/>
        </authorList>
    </citation>
    <scope>NUCLEOTIDE SEQUENCE [LARGE SCALE GENOMIC DNA]</scope>
    <source>
        <strain evidence="6 7">DSM 27026</strain>
    </source>
</reference>
<dbReference type="SMART" id="SM00858">
    <property type="entry name" value="SAF"/>
    <property type="match status" value="1"/>
</dbReference>
<protein>
    <recommendedName>
        <fullName evidence="4">Flagella basal body P-ring formation protein FlgA</fullName>
    </recommendedName>
</protein>
<feature type="signal peptide" evidence="4">
    <location>
        <begin position="1"/>
        <end position="27"/>
    </location>
</feature>
<dbReference type="InterPro" id="IPR039246">
    <property type="entry name" value="Flagellar_FlgA"/>
</dbReference>
<evidence type="ECO:0000256" key="2">
    <source>
        <dbReference type="ARBA" id="ARBA00022729"/>
    </source>
</evidence>
<dbReference type="Gene3D" id="3.90.1210.10">
    <property type="entry name" value="Antifreeze-like/N-acetylneuraminic acid synthase C-terminal domain"/>
    <property type="match status" value="1"/>
</dbReference>
<evidence type="ECO:0000256" key="1">
    <source>
        <dbReference type="ARBA" id="ARBA00004418"/>
    </source>
</evidence>
<feature type="domain" description="SAF" evidence="5">
    <location>
        <begin position="104"/>
        <end position="167"/>
    </location>
</feature>
<name>A0A840VCZ9_9PROT</name>
<evidence type="ECO:0000259" key="5">
    <source>
        <dbReference type="SMART" id="SM00858"/>
    </source>
</evidence>
<keyword evidence="4" id="KW-1005">Bacterial flagellum biogenesis</keyword>
<evidence type="ECO:0000256" key="3">
    <source>
        <dbReference type="ARBA" id="ARBA00022764"/>
    </source>
</evidence>
<gene>
    <name evidence="6" type="ORF">HNP71_002023</name>
</gene>
<keyword evidence="6" id="KW-0969">Cilium</keyword>
<dbReference type="CDD" id="cd11614">
    <property type="entry name" value="SAF_CpaB_FlgA_like"/>
    <property type="match status" value="1"/>
</dbReference>
<comment type="function">
    <text evidence="4">Involved in the assembly process of the P-ring formation. It may associate with FlgF on the rod constituting a structure essential for the P-ring assembly or may act as a modulator protein for the P-ring assembly.</text>
</comment>
<comment type="subcellular location">
    <subcellularLocation>
        <location evidence="1 4">Periplasm</location>
    </subcellularLocation>
</comment>
<dbReference type="GO" id="GO:0042597">
    <property type="term" value="C:periplasmic space"/>
    <property type="evidence" value="ECO:0007669"/>
    <property type="project" value="UniProtKB-SubCell"/>
</dbReference>
<keyword evidence="6" id="KW-0966">Cell projection</keyword>
<dbReference type="InterPro" id="IPR017585">
    <property type="entry name" value="SAF_FlgA"/>
</dbReference>
<comment type="similarity">
    <text evidence="4">Belongs to the FlgA family.</text>
</comment>
<sequence length="230" mass="23567">MSRPARRAMVCVLAAWPGLALPGWAWAGQDPDAVSAAVRQAAQMVTPPDATISLGPVNGAKYMQACTAPLGVNISGVAPYEQAAVHCPAPGWTLYVSVTVAQSEAVVVTAHPVVAGQTLAAGDLVMRREPVQLFAGRQIYADPAQLVGASVMMSLAAGMVITQDSVQAPLVIKAGQTVTVQVISGGVLLSVNAVAQQAGRIGDTVLLTNPSSGRRFSAEVTAHGPVVQLQ</sequence>
<accession>A0A840VCZ9</accession>
<comment type="caution">
    <text evidence="6">The sequence shown here is derived from an EMBL/GenBank/DDBJ whole genome shotgun (WGS) entry which is preliminary data.</text>
</comment>
<evidence type="ECO:0000256" key="4">
    <source>
        <dbReference type="RuleBase" id="RU362063"/>
    </source>
</evidence>
<dbReference type="Gene3D" id="2.30.30.760">
    <property type="match status" value="1"/>
</dbReference>
<proteinExistence type="inferred from homology"/>
<dbReference type="InterPro" id="IPR013974">
    <property type="entry name" value="SAF"/>
</dbReference>
<organism evidence="6 7">
    <name type="scientific">Acidocella aromatica</name>
    <dbReference type="NCBI Taxonomy" id="1303579"/>
    <lineage>
        <taxon>Bacteria</taxon>
        <taxon>Pseudomonadati</taxon>
        <taxon>Pseudomonadota</taxon>
        <taxon>Alphaproteobacteria</taxon>
        <taxon>Acetobacterales</taxon>
        <taxon>Acidocellaceae</taxon>
        <taxon>Acidocella</taxon>
    </lineage>
</organism>